<dbReference type="Proteomes" id="UP000319210">
    <property type="component" value="Unassembled WGS sequence"/>
</dbReference>
<gene>
    <name evidence="2" type="ORF">SCA03_43030</name>
</gene>
<comment type="caution">
    <text evidence="2">The sequence shown here is derived from an EMBL/GenBank/DDBJ whole genome shotgun (WGS) entry which is preliminary data.</text>
</comment>
<dbReference type="AlphaFoldDB" id="A0A4Y3R2K4"/>
<evidence type="ECO:0000256" key="1">
    <source>
        <dbReference type="SAM" id="Phobius"/>
    </source>
</evidence>
<evidence type="ECO:0000313" key="3">
    <source>
        <dbReference type="Proteomes" id="UP000319210"/>
    </source>
</evidence>
<feature type="transmembrane region" description="Helical" evidence="1">
    <location>
        <begin position="139"/>
        <end position="158"/>
    </location>
</feature>
<keyword evidence="1" id="KW-1133">Transmembrane helix</keyword>
<sequence>MLMTLIRLQRRHGRRVAPKDVAERLFQPPWMPVPVDPFIEGLKRFRVIAGLVTAVGVYTVVAGGFDFEEVIENLLTATLVLLFITPLSVGVLLLIWRRSAPIGTLRQPLLRSLRLLLYFVGSAVASFTLLLFAPRTGMFILLLGPVALWGLAFVACAAVRLNANFFGTAAVHRCLPPVLAAVTAWLTAVPDLVTGDLHGLGLTMGVVFILGAPVTVTALSLLEMHRLRRHLGVRLLGHPLASRA</sequence>
<feature type="transmembrane region" description="Helical" evidence="1">
    <location>
        <begin position="77"/>
        <end position="95"/>
    </location>
</feature>
<dbReference type="EMBL" id="BJMM01000023">
    <property type="protein sequence ID" value="GEB51752.1"/>
    <property type="molecule type" value="Genomic_DNA"/>
</dbReference>
<evidence type="ECO:0000313" key="2">
    <source>
        <dbReference type="EMBL" id="GEB51752.1"/>
    </source>
</evidence>
<name>A0A4Y3R2K4_STRCI</name>
<accession>A0A4Y3R2K4</accession>
<keyword evidence="3" id="KW-1185">Reference proteome</keyword>
<feature type="transmembrane region" description="Helical" evidence="1">
    <location>
        <begin position="170"/>
        <end position="188"/>
    </location>
</feature>
<reference evidence="2 3" key="1">
    <citation type="submission" date="2019-06" db="EMBL/GenBank/DDBJ databases">
        <title>Whole genome shotgun sequence of Streptomyces cacaoi subsp. cacaoi NBRC 12748.</title>
        <authorList>
            <person name="Hosoyama A."/>
            <person name="Uohara A."/>
            <person name="Ohji S."/>
            <person name="Ichikawa N."/>
        </authorList>
    </citation>
    <scope>NUCLEOTIDE SEQUENCE [LARGE SCALE GENOMIC DNA]</scope>
    <source>
        <strain evidence="2 3">NBRC 12748</strain>
    </source>
</reference>
<feature type="transmembrane region" description="Helical" evidence="1">
    <location>
        <begin position="115"/>
        <end position="133"/>
    </location>
</feature>
<organism evidence="2 3">
    <name type="scientific">Streptomyces cacaoi</name>
    <dbReference type="NCBI Taxonomy" id="1898"/>
    <lineage>
        <taxon>Bacteria</taxon>
        <taxon>Bacillati</taxon>
        <taxon>Actinomycetota</taxon>
        <taxon>Actinomycetes</taxon>
        <taxon>Kitasatosporales</taxon>
        <taxon>Streptomycetaceae</taxon>
        <taxon>Streptomyces</taxon>
    </lineage>
</organism>
<feature type="transmembrane region" description="Helical" evidence="1">
    <location>
        <begin position="47"/>
        <end position="65"/>
    </location>
</feature>
<keyword evidence="1" id="KW-0472">Membrane</keyword>
<protein>
    <submittedName>
        <fullName evidence="2">Uncharacterized protein</fullName>
    </submittedName>
</protein>
<feature type="transmembrane region" description="Helical" evidence="1">
    <location>
        <begin position="200"/>
        <end position="222"/>
    </location>
</feature>
<keyword evidence="1" id="KW-0812">Transmembrane</keyword>
<proteinExistence type="predicted"/>